<organism evidence="12 13">
    <name type="scientific">Scardovia wiggsiae F0424</name>
    <dbReference type="NCBI Taxonomy" id="857290"/>
    <lineage>
        <taxon>Bacteria</taxon>
        <taxon>Bacillati</taxon>
        <taxon>Actinomycetota</taxon>
        <taxon>Actinomycetes</taxon>
        <taxon>Bifidobacteriales</taxon>
        <taxon>Bifidobacteriaceae</taxon>
        <taxon>Scardovia</taxon>
    </lineage>
</organism>
<dbReference type="Gene3D" id="3.30.70.560">
    <property type="entry name" value="7,8-Dihydro-6-hydroxymethylpterin-pyrophosphokinase HPPK"/>
    <property type="match status" value="1"/>
</dbReference>
<comment type="pathway">
    <text evidence="2">Cofactor biosynthesis; tetrahydrofolate biosynthesis; 2-amino-4-hydroxy-6-hydroxymethyl-7,8-dihydropteridine diphosphate from 7,8-dihydroneopterin triphosphate: step 4/4.</text>
</comment>
<dbReference type="Pfam" id="PF02152">
    <property type="entry name" value="FolB"/>
    <property type="match status" value="1"/>
</dbReference>
<dbReference type="InterPro" id="IPR006156">
    <property type="entry name" value="Dihydroneopterin_aldolase"/>
</dbReference>
<dbReference type="CDD" id="cd00483">
    <property type="entry name" value="HPPK"/>
    <property type="match status" value="1"/>
</dbReference>
<dbReference type="InterPro" id="IPR000550">
    <property type="entry name" value="Hppk"/>
</dbReference>
<evidence type="ECO:0000256" key="1">
    <source>
        <dbReference type="ARBA" id="ARBA00000198"/>
    </source>
</evidence>
<dbReference type="PANTHER" id="PTHR43071:SF1">
    <property type="entry name" value="2-AMINO-4-HYDROXY-6-HYDROXYMETHYLDIHYDROPTERIDINE PYROPHOSPHOKINASE"/>
    <property type="match status" value="1"/>
</dbReference>
<dbReference type="RefSeq" id="WP_007147476.1">
    <property type="nucleotide sequence ID" value="NZ_AKCI01000001.1"/>
</dbReference>
<protein>
    <recommendedName>
        <fullName evidence="9">Bifunctional folate synthesis protein</fullName>
    </recommendedName>
    <domain>
        <recommendedName>
            <fullName evidence="9">Dihydroneopterin aldolase</fullName>
            <shortName evidence="9">DHNA</shortName>
            <ecNumber evidence="9">4.1.2.25</ecNumber>
        </recommendedName>
        <alternativeName>
            <fullName evidence="9">7,8-dihydroneopterin aldolase</fullName>
        </alternativeName>
    </domain>
    <domain>
        <recommendedName>
            <fullName evidence="9">2-amino-4-hydroxy-6-hydroxymethyldihydropteridine pyrophosphokinase</fullName>
            <ecNumber evidence="9">2.7.6.3</ecNumber>
        </recommendedName>
        <alternativeName>
            <fullName evidence="9">6-hydroxymethyl-7,8-dihydropterin pyrophosphokinase</fullName>
            <shortName evidence="9">PPPK</shortName>
        </alternativeName>
        <alternativeName>
            <fullName evidence="9">7,8-dihydro-6-hydroxymethylpterin pyrophosphokinase</fullName>
            <shortName evidence="9">HPPK</shortName>
        </alternativeName>
    </domain>
</protein>
<keyword evidence="13" id="KW-1185">Reference proteome</keyword>
<dbReference type="GO" id="GO:0046654">
    <property type="term" value="P:tetrahydrofolate biosynthetic process"/>
    <property type="evidence" value="ECO:0007669"/>
    <property type="project" value="UniProtKB-UniRule"/>
</dbReference>
<proteinExistence type="inferred from homology"/>
<keyword evidence="6 12" id="KW-0418">Kinase</keyword>
<evidence type="ECO:0000256" key="3">
    <source>
        <dbReference type="ARBA" id="ARBA00009640"/>
    </source>
</evidence>
<evidence type="ECO:0000259" key="11">
    <source>
        <dbReference type="PROSITE" id="PS00794"/>
    </source>
</evidence>
<dbReference type="EMBL" id="AGZS01000001">
    <property type="protein sequence ID" value="EJD65644.1"/>
    <property type="molecule type" value="Genomic_DNA"/>
</dbReference>
<keyword evidence="9" id="KW-0456">Lyase</keyword>
<dbReference type="EC" id="2.7.6.3" evidence="9"/>
<dbReference type="OrthoDB" id="9808041at2"/>
<comment type="catalytic activity">
    <reaction evidence="9">
        <text>7,8-dihydroneopterin = 6-hydroxymethyl-7,8-dihydropterin + glycolaldehyde</text>
        <dbReference type="Rhea" id="RHEA:10540"/>
        <dbReference type="ChEBI" id="CHEBI:17001"/>
        <dbReference type="ChEBI" id="CHEBI:17071"/>
        <dbReference type="ChEBI" id="CHEBI:44841"/>
        <dbReference type="EC" id="4.1.2.25"/>
    </reaction>
</comment>
<dbReference type="PANTHER" id="PTHR43071">
    <property type="entry name" value="2-AMINO-4-HYDROXY-6-HYDROXYMETHYLDIHYDROPTERIDINE PYROPHOSPHOKINASE"/>
    <property type="match status" value="1"/>
</dbReference>
<comment type="similarity">
    <text evidence="9">Belongs to the DHNA family.</text>
</comment>
<evidence type="ECO:0000313" key="12">
    <source>
        <dbReference type="EMBL" id="EJD65644.1"/>
    </source>
</evidence>
<comment type="similarity">
    <text evidence="3">In the N-terminal section; belongs to the DHNA family.</text>
</comment>
<comment type="function">
    <text evidence="9">Catalyzes the conversion of 7,8-dihydroneopterin to 6-hydroxymethyl-7,8-dihydropterin.</text>
</comment>
<dbReference type="eggNOG" id="COG1539">
    <property type="taxonomic scope" value="Bacteria"/>
</dbReference>
<dbReference type="SUPFAM" id="SSF55083">
    <property type="entry name" value="6-hydroxymethyl-7,8-dihydropterin pyrophosphokinase, HPPK"/>
    <property type="match status" value="1"/>
</dbReference>
<dbReference type="InterPro" id="IPR006157">
    <property type="entry name" value="FolB_dom"/>
</dbReference>
<reference evidence="12 13" key="1">
    <citation type="submission" date="2012-01" db="EMBL/GenBank/DDBJ databases">
        <title>The Genome Sequence of Scardovia wiggsiae F0424.</title>
        <authorList>
            <consortium name="The Broad Institute Genome Sequencing Platform"/>
            <person name="Earl A."/>
            <person name="Ward D."/>
            <person name="Feldgarden M."/>
            <person name="Gevers D."/>
            <person name="Izard J."/>
            <person name="Ganesan A."/>
            <person name="Baranova O.V."/>
            <person name="Blanton J.M."/>
            <person name="Tanner A.C."/>
            <person name="Mathney J."/>
            <person name="Dewhirst F.E."/>
            <person name="Young S.K."/>
            <person name="Zeng Q."/>
            <person name="Gargeya S."/>
            <person name="Fitzgerald M."/>
            <person name="Haas B."/>
            <person name="Abouelleil A."/>
            <person name="Alvarado L."/>
            <person name="Arachchi H.M."/>
            <person name="Berlin A."/>
            <person name="Chapman S.B."/>
            <person name="Gearin G."/>
            <person name="Goldberg J."/>
            <person name="Griggs A."/>
            <person name="Gujja S."/>
            <person name="Hansen M."/>
            <person name="Heiman D."/>
            <person name="Howarth C."/>
            <person name="Larimer J."/>
            <person name="Lui A."/>
            <person name="MacDonald P.J.P."/>
            <person name="McCowen C."/>
            <person name="Montmayeur A."/>
            <person name="Murphy C."/>
            <person name="Neiman D."/>
            <person name="Pearson M."/>
            <person name="Priest M."/>
            <person name="Roberts A."/>
            <person name="Saif S."/>
            <person name="Shea T."/>
            <person name="Sisk P."/>
            <person name="Stolte C."/>
            <person name="Sykes S."/>
            <person name="Wortman J."/>
            <person name="Nusbaum C."/>
            <person name="Birren B."/>
        </authorList>
    </citation>
    <scope>NUCLEOTIDE SEQUENCE [LARGE SCALE GENOMIC DNA]</scope>
    <source>
        <strain evidence="12 13">F0424</strain>
    </source>
</reference>
<evidence type="ECO:0000256" key="4">
    <source>
        <dbReference type="ARBA" id="ARBA00022679"/>
    </source>
</evidence>
<dbReference type="eggNOG" id="COG0801">
    <property type="taxonomic scope" value="Bacteria"/>
</dbReference>
<evidence type="ECO:0000256" key="7">
    <source>
        <dbReference type="ARBA" id="ARBA00022840"/>
    </source>
</evidence>
<keyword evidence="4" id="KW-0808">Transferase</keyword>
<sequence length="352" mass="37473">MDRITLTGIHAYGTHGLYGTGSSPQARQLFSVDVIMYLDLFDAVRSDELVDTVNYDQIASRVISVVGGDHVDLLERLAQKIADAVLLSYRVQKVAVTVHKTAAGSSGALFDDVSVSIERQSQDYNVQAELSAETAESAGKGNAGSAASGAFTAYGDGNRMPPDSRSVGDAGVPGAPQSPAVHHAVIAMGANLGNCEQALRSAVVSIDAIPGNQVTGISPLYRTAPWGMPDGTPDFFNAVVQVDTTHSAEELLDSLHMIESAHGRSREVHWGSRPLDLDIIDFDSIVSESPHLTLPHPRAWQRAFVLSPWRDIEPDAVLRGKHGGPVGELILQAPDRDAVNKVSDDWILGGLA</sequence>
<evidence type="ECO:0000256" key="6">
    <source>
        <dbReference type="ARBA" id="ARBA00022777"/>
    </source>
</evidence>
<evidence type="ECO:0000256" key="2">
    <source>
        <dbReference type="ARBA" id="ARBA00005051"/>
    </source>
</evidence>
<dbReference type="NCBIfam" id="TIGR00526">
    <property type="entry name" value="folB_dom"/>
    <property type="match status" value="1"/>
</dbReference>
<dbReference type="AlphaFoldDB" id="J0X1C6"/>
<keyword evidence="5" id="KW-0547">Nucleotide-binding</keyword>
<feature type="region of interest" description="Disordered" evidence="10">
    <location>
        <begin position="153"/>
        <end position="176"/>
    </location>
</feature>
<keyword evidence="7" id="KW-0067">ATP-binding</keyword>
<keyword evidence="8 9" id="KW-0289">Folate biosynthesis</keyword>
<comment type="caution">
    <text evidence="12">The sequence shown here is derived from an EMBL/GenBank/DDBJ whole genome shotgun (WGS) entry which is preliminary data.</text>
</comment>
<dbReference type="GO" id="GO:0003848">
    <property type="term" value="F:2-amino-4-hydroxy-6-hydroxymethyldihydropteridine diphosphokinase activity"/>
    <property type="evidence" value="ECO:0007669"/>
    <property type="project" value="UniProtKB-EC"/>
</dbReference>
<dbReference type="NCBIfam" id="TIGR01498">
    <property type="entry name" value="folK"/>
    <property type="match status" value="1"/>
</dbReference>
<dbReference type="GO" id="GO:0005524">
    <property type="term" value="F:ATP binding"/>
    <property type="evidence" value="ECO:0007669"/>
    <property type="project" value="UniProtKB-KW"/>
</dbReference>
<dbReference type="GO" id="GO:0016301">
    <property type="term" value="F:kinase activity"/>
    <property type="evidence" value="ECO:0007669"/>
    <property type="project" value="UniProtKB-KW"/>
</dbReference>
<accession>J0X1C6</accession>
<comment type="pathway">
    <text evidence="9">Cofactor biosynthesis; tetrahydrofolate biosynthesis; 2-amino-4-hydroxy-6-hydroxymethyl-7,8-dihydropteridine diphosphate from 7,8-dihydroneopterin triphosphate: step 3/4.</text>
</comment>
<dbReference type="HOGENOM" id="CLU_023499_2_0_11"/>
<dbReference type="NCBIfam" id="TIGR00525">
    <property type="entry name" value="folB"/>
    <property type="match status" value="1"/>
</dbReference>
<dbReference type="EC" id="4.1.2.25" evidence="9"/>
<dbReference type="SUPFAM" id="SSF55620">
    <property type="entry name" value="Tetrahydrobiopterin biosynthesis enzymes-like"/>
    <property type="match status" value="1"/>
</dbReference>
<dbReference type="InterPro" id="IPR043133">
    <property type="entry name" value="GTP-CH-I_C/QueF"/>
</dbReference>
<dbReference type="Pfam" id="PF01288">
    <property type="entry name" value="HPPK"/>
    <property type="match status" value="1"/>
</dbReference>
<evidence type="ECO:0000256" key="9">
    <source>
        <dbReference type="RuleBase" id="RU362079"/>
    </source>
</evidence>
<name>J0X1C6_9BIFI</name>
<feature type="domain" description="7,8-dihydro-6-hydroxymethylpterin-pyrophosphokinase" evidence="11">
    <location>
        <begin position="269"/>
        <end position="280"/>
    </location>
</feature>
<dbReference type="InterPro" id="IPR035907">
    <property type="entry name" value="Hppk_sf"/>
</dbReference>
<dbReference type="GO" id="GO:0046656">
    <property type="term" value="P:folic acid biosynthetic process"/>
    <property type="evidence" value="ECO:0007669"/>
    <property type="project" value="UniProtKB-UniRule"/>
</dbReference>
<dbReference type="SMART" id="SM00905">
    <property type="entry name" value="FolB"/>
    <property type="match status" value="1"/>
</dbReference>
<dbReference type="Gene3D" id="3.30.1130.10">
    <property type="match status" value="1"/>
</dbReference>
<dbReference type="STRING" id="857290.HMPREF9156_00408"/>
<evidence type="ECO:0000256" key="8">
    <source>
        <dbReference type="ARBA" id="ARBA00022909"/>
    </source>
</evidence>
<dbReference type="Proteomes" id="UP000006415">
    <property type="component" value="Unassembled WGS sequence"/>
</dbReference>
<dbReference type="GO" id="GO:0004150">
    <property type="term" value="F:dihydroneopterin aldolase activity"/>
    <property type="evidence" value="ECO:0007669"/>
    <property type="project" value="UniProtKB-UniRule"/>
</dbReference>
<evidence type="ECO:0000313" key="13">
    <source>
        <dbReference type="Proteomes" id="UP000006415"/>
    </source>
</evidence>
<evidence type="ECO:0000256" key="5">
    <source>
        <dbReference type="ARBA" id="ARBA00022741"/>
    </source>
</evidence>
<dbReference type="PROSITE" id="PS00794">
    <property type="entry name" value="HPPK"/>
    <property type="match status" value="1"/>
</dbReference>
<dbReference type="UniPathway" id="UPA00077">
    <property type="reaction ID" value="UER00154"/>
</dbReference>
<comment type="catalytic activity">
    <reaction evidence="1">
        <text>6-hydroxymethyl-7,8-dihydropterin + ATP = (7,8-dihydropterin-6-yl)methyl diphosphate + AMP + H(+)</text>
        <dbReference type="Rhea" id="RHEA:11412"/>
        <dbReference type="ChEBI" id="CHEBI:15378"/>
        <dbReference type="ChEBI" id="CHEBI:30616"/>
        <dbReference type="ChEBI" id="CHEBI:44841"/>
        <dbReference type="ChEBI" id="CHEBI:72950"/>
        <dbReference type="ChEBI" id="CHEBI:456215"/>
        <dbReference type="EC" id="2.7.6.3"/>
    </reaction>
</comment>
<gene>
    <name evidence="12" type="ORF">HMPREF9156_00408</name>
</gene>
<evidence type="ECO:0000256" key="10">
    <source>
        <dbReference type="SAM" id="MobiDB-lite"/>
    </source>
</evidence>